<sequence>MLSDSFLKRLFRLILSVVLVSTSVLVGAAVAGTNPAGAAQITPLGVTYEDVMYGDFLEVGNGNLRCPAAGETGYVSAADSANCVAGQARTLNSQNNNYYMTYGDVDSDPATVNSSRATVTIPPGATVQAAQLDWGGTTGKVGSNGAVTANGCTAGAPVTLPARDPGSKATAVRFTVGGQAAVSVAPAALTVTTGAGLGTNDPQYFSARADVTAQFTGVDTGTPLTVTTADIPAAQGKNCSGGWSLYVAYSYPTRNATFAPSLRRVWFYDGQVVQRANEAATTVTVNGFKATAPRAHVGVTAYEGDYGITGDDFLINGTKVAEPLSGATGNFFVSNADRNSNRNATGGGTPDVPNNMSVDAKDFNSTLIPAGSTSATLGFVTAGDGYVVQGVALSLPVPELKIVKTVSSDGTSPGSSSVTVHPGAPLTWTIEVTNNSGADARNVVVSDPQLAGTTCANRSLGTVPSIDDAPANYVKITCTSSAGTANLTNLATVTGTSETGEALTDSSTASVIVLNPALSITKKTDAAAYHAGDTVTFTITVTNTGDAALHAIAVTDPKSASCASSAGTPTSLVPGASFSYTCTATAPLAGDANTATVSGVDALGRSVSDSATAPVPLIHPAITIAKTRTSAAVVHAGDPVSWRLVVTNTGDVGLHDVSVNDPTASGCSTVVGTLAAGAAAAPITCTSTASTASATNTAQVTGTDPVGGTVTDTDSATVTVVTPALTITKAASPAAVHAGDTVTFTIVVTNVGDVNLHDVAVTDPQYPQCAQTLTGIAVGQDVTLSCSAVAGAASFTNTVTASGTDDIGGVVSDSAQAAVTVLNPAVTIAKTADASAYHQGDTVTFTIRVTNTGDTALSQVSVSDPTTASCANVLPAPTKLAAGASFDYTCTATAPLAGDANTATVNATDALGRTVSASATVAVPVIHPGIELTKTATSGTLAHVGDTITWQVAVHNTGDVALHNVIVSDATAPGCAVLLVDLAPGATADPIACTSIAGADVTNTATVSGTDPLGGTVSGSGSATVDVITPSIELTKTATPTVVHPGDPVTFTIIVHNTGDAALHAVTITDPAFPQCSQALDDLAAGQTVPLSCTVTAGQQDFSNTATVSGTDPLGQVVDASGQAAVTVIHPSITVVKTAPTLPIVAGDQVGFTLVVTNSGDVPLTDVSVDDPTATCATTTIGSLAPGEASAPIACVATMTATDLSNTATASGTDPLGSGTTGSGTAVAPAAHPAVTLTKAADAPSYLVGATITFTLTASNTGDVALSGVSASDPSLPACDRTIGALAVGQVVTWTCTAPAVLPAVTNTASITGIPAVQNPSQHPVGDTATVTVPVNSVVVNPPGGGGGGGTTNPPGGGTTNPPGGGTTNPPSGTTNPPSSVTNPPSLADTGAAVGPPVTAAVLLIGAGAVLLGCAVPFGRRRRSGQDQG</sequence>
<evidence type="ECO:0000256" key="2">
    <source>
        <dbReference type="SAM" id="Phobius"/>
    </source>
</evidence>
<dbReference type="InterPro" id="IPR047589">
    <property type="entry name" value="DUF11_rpt"/>
</dbReference>
<feature type="domain" description="DUF7507" evidence="4">
    <location>
        <begin position="722"/>
        <end position="813"/>
    </location>
</feature>
<dbReference type="RefSeq" id="WP_249769307.1">
    <property type="nucleotide sequence ID" value="NZ_CP097332.1"/>
</dbReference>
<dbReference type="Pfam" id="PF24346">
    <property type="entry name" value="DUF7507"/>
    <property type="match status" value="8"/>
</dbReference>
<dbReference type="NCBIfam" id="TIGR01451">
    <property type="entry name" value="B_ant_repeat"/>
    <property type="match status" value="9"/>
</dbReference>
<gene>
    <name evidence="5" type="ORF">M6D93_11360</name>
</gene>
<dbReference type="PANTHER" id="PTHR34819">
    <property type="entry name" value="LARGE CYSTEINE-RICH PERIPLASMIC PROTEIN OMCB"/>
    <property type="match status" value="1"/>
</dbReference>
<feature type="transmembrane region" description="Helical" evidence="2">
    <location>
        <begin position="1398"/>
        <end position="1418"/>
    </location>
</feature>
<dbReference type="PANTHER" id="PTHR34819:SF3">
    <property type="entry name" value="CELL SURFACE PROTEIN"/>
    <property type="match status" value="1"/>
</dbReference>
<feature type="domain" description="DUF7507" evidence="4">
    <location>
        <begin position="515"/>
        <end position="609"/>
    </location>
</feature>
<reference evidence="5" key="2">
    <citation type="submission" date="2022-05" db="EMBL/GenBank/DDBJ databases">
        <authorList>
            <person name="Kim J.-S."/>
            <person name="Lee K."/>
            <person name="Suh M."/>
            <person name="Eom M."/>
            <person name="Kim J.-S."/>
            <person name="Kim D.-S."/>
            <person name="Ko S.-H."/>
            <person name="Shin Y."/>
            <person name="Lee J.-S."/>
        </authorList>
    </citation>
    <scope>NUCLEOTIDE SEQUENCE</scope>
    <source>
        <strain evidence="5">N237</strain>
    </source>
</reference>
<keyword evidence="6" id="KW-1185">Reference proteome</keyword>
<feature type="domain" description="DUF7507" evidence="4">
    <location>
        <begin position="1029"/>
        <end position="1119"/>
    </location>
</feature>
<feature type="domain" description="DUF7507" evidence="4">
    <location>
        <begin position="928"/>
        <end position="1018"/>
    </location>
</feature>
<feature type="domain" description="DUF7507" evidence="4">
    <location>
        <begin position="823"/>
        <end position="916"/>
    </location>
</feature>
<keyword evidence="2" id="KW-1133">Transmembrane helix</keyword>
<feature type="region of interest" description="Disordered" evidence="1">
    <location>
        <begin position="1336"/>
        <end position="1390"/>
    </location>
</feature>
<evidence type="ECO:0000313" key="5">
    <source>
        <dbReference type="EMBL" id="UQX86903.1"/>
    </source>
</evidence>
<dbReference type="Pfam" id="PF01345">
    <property type="entry name" value="DUF11"/>
    <property type="match status" value="1"/>
</dbReference>
<dbReference type="Proteomes" id="UP001056336">
    <property type="component" value="Chromosome"/>
</dbReference>
<keyword evidence="2" id="KW-0812">Transmembrane</keyword>
<name>A0ABY4QTY8_9ACTN</name>
<feature type="compositionally biased region" description="Low complexity" evidence="1">
    <location>
        <begin position="1368"/>
        <end position="1390"/>
    </location>
</feature>
<feature type="domain" description="DUF7507" evidence="4">
    <location>
        <begin position="1131"/>
        <end position="1219"/>
    </location>
</feature>
<evidence type="ECO:0000256" key="1">
    <source>
        <dbReference type="SAM" id="MobiDB-lite"/>
    </source>
</evidence>
<dbReference type="Gene3D" id="2.60.40.10">
    <property type="entry name" value="Immunoglobulins"/>
    <property type="match status" value="3"/>
</dbReference>
<proteinExistence type="predicted"/>
<feature type="compositionally biased region" description="Polar residues" evidence="1">
    <location>
        <begin position="335"/>
        <end position="344"/>
    </location>
</feature>
<dbReference type="InterPro" id="IPR013783">
    <property type="entry name" value="Ig-like_fold"/>
</dbReference>
<feature type="domain" description="DUF7507" evidence="4">
    <location>
        <begin position="620"/>
        <end position="712"/>
    </location>
</feature>
<protein>
    <submittedName>
        <fullName evidence="5">DUF11 domain-containing protein</fullName>
    </submittedName>
</protein>
<dbReference type="InterPro" id="IPR055354">
    <property type="entry name" value="DUF7507"/>
</dbReference>
<feature type="domain" description="DUF7507" evidence="4">
    <location>
        <begin position="1233"/>
        <end position="1319"/>
    </location>
</feature>
<feature type="compositionally biased region" description="Gly residues" evidence="1">
    <location>
        <begin position="1343"/>
        <end position="1367"/>
    </location>
</feature>
<keyword evidence="2" id="KW-0472">Membrane</keyword>
<dbReference type="InterPro" id="IPR051172">
    <property type="entry name" value="Chlamydia_OmcB"/>
</dbReference>
<evidence type="ECO:0000259" key="4">
    <source>
        <dbReference type="Pfam" id="PF24346"/>
    </source>
</evidence>
<organism evidence="5 6">
    <name type="scientific">Jatrophihabitans telluris</name>
    <dbReference type="NCBI Taxonomy" id="2038343"/>
    <lineage>
        <taxon>Bacteria</taxon>
        <taxon>Bacillati</taxon>
        <taxon>Actinomycetota</taxon>
        <taxon>Actinomycetes</taxon>
        <taxon>Jatrophihabitantales</taxon>
        <taxon>Jatrophihabitantaceae</taxon>
        <taxon>Jatrophihabitans</taxon>
    </lineage>
</organism>
<evidence type="ECO:0000259" key="3">
    <source>
        <dbReference type="Pfam" id="PF01345"/>
    </source>
</evidence>
<dbReference type="InterPro" id="IPR001434">
    <property type="entry name" value="OmcB-like_DUF11"/>
</dbReference>
<accession>A0ABY4QTY8</accession>
<evidence type="ECO:0000313" key="6">
    <source>
        <dbReference type="Proteomes" id="UP001056336"/>
    </source>
</evidence>
<reference evidence="5" key="1">
    <citation type="journal article" date="2018" name="Int. J. Syst. Evol. Microbiol.">
        <title>Jatrophihabitans telluris sp. nov., isolated from sediment soil of lava forest wetlands and the emended description of the genus Jatrophihabitans.</title>
        <authorList>
            <person name="Lee K.C."/>
            <person name="Suh M.K."/>
            <person name="Eom M.K."/>
            <person name="Kim K.K."/>
            <person name="Kim J.S."/>
            <person name="Kim D.S."/>
            <person name="Ko S.H."/>
            <person name="Shin Y.K."/>
            <person name="Lee J.S."/>
        </authorList>
    </citation>
    <scope>NUCLEOTIDE SEQUENCE</scope>
    <source>
        <strain evidence="5">N237</strain>
    </source>
</reference>
<feature type="region of interest" description="Disordered" evidence="1">
    <location>
        <begin position="335"/>
        <end position="355"/>
    </location>
</feature>
<feature type="domain" description="DUF11" evidence="3">
    <location>
        <begin position="417"/>
        <end position="508"/>
    </location>
</feature>
<dbReference type="EMBL" id="CP097332">
    <property type="protein sequence ID" value="UQX86903.1"/>
    <property type="molecule type" value="Genomic_DNA"/>
</dbReference>